<dbReference type="InterPro" id="IPR000878">
    <property type="entry name" value="4pyrrol_Mease"/>
</dbReference>
<dbReference type="SUPFAM" id="SSF53790">
    <property type="entry name" value="Tetrapyrrole methylase"/>
    <property type="match status" value="1"/>
</dbReference>
<dbReference type="InterPro" id="IPR050714">
    <property type="entry name" value="Cobalamin_biosynth_MTase"/>
</dbReference>
<dbReference type="InterPro" id="IPR012818">
    <property type="entry name" value="CbiE"/>
</dbReference>
<dbReference type="EMBL" id="LR130778">
    <property type="protein sequence ID" value="VDN46073.1"/>
    <property type="molecule type" value="Genomic_DNA"/>
</dbReference>
<dbReference type="InterPro" id="IPR035996">
    <property type="entry name" value="4pyrrol_Methylase_sf"/>
</dbReference>
<dbReference type="Proteomes" id="UP000279029">
    <property type="component" value="Chromosome"/>
</dbReference>
<keyword evidence="4 7" id="KW-0808">Transferase</keyword>
<proteinExistence type="predicted"/>
<feature type="domain" description="Tetrapyrrole methylase" evidence="6">
    <location>
        <begin position="1"/>
        <end position="189"/>
    </location>
</feature>
<keyword evidence="5" id="KW-0949">S-adenosyl-L-methionine</keyword>
<dbReference type="GO" id="GO:0032259">
    <property type="term" value="P:methylation"/>
    <property type="evidence" value="ECO:0007669"/>
    <property type="project" value="UniProtKB-KW"/>
</dbReference>
<dbReference type="Pfam" id="PF00590">
    <property type="entry name" value="TP_methylase"/>
    <property type="match status" value="1"/>
</dbReference>
<dbReference type="GO" id="GO:0008276">
    <property type="term" value="F:protein methyltransferase activity"/>
    <property type="evidence" value="ECO:0007669"/>
    <property type="project" value="InterPro"/>
</dbReference>
<evidence type="ECO:0000256" key="3">
    <source>
        <dbReference type="ARBA" id="ARBA00022603"/>
    </source>
</evidence>
<dbReference type="GO" id="GO:0009236">
    <property type="term" value="P:cobalamin biosynthetic process"/>
    <property type="evidence" value="ECO:0007669"/>
    <property type="project" value="UniProtKB-UniPathway"/>
</dbReference>
<gene>
    <name evidence="7" type="primary">cbiE</name>
    <name evidence="7" type="ORF">PATL70BA_0229</name>
</gene>
<evidence type="ECO:0000256" key="1">
    <source>
        <dbReference type="ARBA" id="ARBA00004953"/>
    </source>
</evidence>
<evidence type="ECO:0000313" key="8">
    <source>
        <dbReference type="Proteomes" id="UP000279029"/>
    </source>
</evidence>
<dbReference type="NCBIfam" id="TIGR02467">
    <property type="entry name" value="CbiE"/>
    <property type="match status" value="1"/>
</dbReference>
<evidence type="ECO:0000259" key="6">
    <source>
        <dbReference type="Pfam" id="PF00590"/>
    </source>
</evidence>
<dbReference type="KEGG" id="cbar:PATL70BA_0229"/>
<protein>
    <submittedName>
        <fullName evidence="7">Precorrin-6y C5,15-methyltransferase (Decarboxylating) subunit CbiE</fullName>
    </submittedName>
</protein>
<dbReference type="InterPro" id="IPR014777">
    <property type="entry name" value="4pyrrole_Mease_sub1"/>
</dbReference>
<comment type="pathway">
    <text evidence="1">Cofactor biosynthesis; adenosylcobalamin biosynthesis.</text>
</comment>
<evidence type="ECO:0000256" key="2">
    <source>
        <dbReference type="ARBA" id="ARBA00022573"/>
    </source>
</evidence>
<dbReference type="UniPathway" id="UPA00148"/>
<evidence type="ECO:0000256" key="5">
    <source>
        <dbReference type="ARBA" id="ARBA00022691"/>
    </source>
</evidence>
<dbReference type="PANTHER" id="PTHR43182:SF1">
    <property type="entry name" value="COBALT-PRECORRIN-7 C(5)-METHYLTRANSFERASE"/>
    <property type="match status" value="1"/>
</dbReference>
<keyword evidence="3 7" id="KW-0489">Methyltransferase</keyword>
<keyword evidence="8" id="KW-1185">Reference proteome</keyword>
<evidence type="ECO:0000256" key="4">
    <source>
        <dbReference type="ARBA" id="ARBA00022679"/>
    </source>
</evidence>
<dbReference type="AlphaFoldDB" id="A0A3P7P6W8"/>
<keyword evidence="2" id="KW-0169">Cobalamin biosynthesis</keyword>
<reference evidence="7 8" key="1">
    <citation type="submission" date="2018-09" db="EMBL/GenBank/DDBJ databases">
        <authorList>
            <person name="Postec A."/>
        </authorList>
    </citation>
    <scope>NUCLEOTIDE SEQUENCE [LARGE SCALE GENOMIC DNA]</scope>
    <source>
        <strain evidence="7">70B-A</strain>
    </source>
</reference>
<evidence type="ECO:0000313" key="7">
    <source>
        <dbReference type="EMBL" id="VDN46073.1"/>
    </source>
</evidence>
<organism evidence="7 8">
    <name type="scientific">Petrocella atlantisensis</name>
    <dbReference type="NCBI Taxonomy" id="2173034"/>
    <lineage>
        <taxon>Bacteria</taxon>
        <taxon>Bacillati</taxon>
        <taxon>Bacillota</taxon>
        <taxon>Clostridia</taxon>
        <taxon>Lachnospirales</taxon>
        <taxon>Vallitaleaceae</taxon>
        <taxon>Petrocella</taxon>
    </lineage>
</organism>
<dbReference type="Gene3D" id="3.40.1010.10">
    <property type="entry name" value="Cobalt-precorrin-4 Transmethylase, Domain 1"/>
    <property type="match status" value="1"/>
</dbReference>
<sequence length="209" mass="23015">MINVVGIGPGKASGLTIEAQDRIKKGQCVIGTKRQLASTGMNIIKPIVYSGRMEDLEAKIKEQLILNQSDEVVVLASGDPSIYGLSKCLMDLFGKDAVHVTAGISAIQYLFARIKLDMNDLYITSAHGKRPDFDLLFKMPKVALVTDGSIGPYEIGQEAILRGFNPRMIIGENLSYDDESIQETDAKTITRKKYEMNVVILLNDGSRLY</sequence>
<dbReference type="InterPro" id="IPR014776">
    <property type="entry name" value="4pyrrole_Mease_sub2"/>
</dbReference>
<name>A0A3P7P6W8_9FIRM</name>
<dbReference type="PANTHER" id="PTHR43182">
    <property type="entry name" value="COBALT-PRECORRIN-6B C(15)-METHYLTRANSFERASE (DECARBOXYLATING)"/>
    <property type="match status" value="1"/>
</dbReference>
<dbReference type="Gene3D" id="3.30.950.10">
    <property type="entry name" value="Methyltransferase, Cobalt-precorrin-4 Transmethylase, Domain 2"/>
    <property type="match status" value="1"/>
</dbReference>
<accession>A0A3P7P6W8</accession>
<dbReference type="CDD" id="cd11644">
    <property type="entry name" value="Precorrin-6Y-MT"/>
    <property type="match status" value="1"/>
</dbReference>